<proteinExistence type="predicted"/>
<dbReference type="Pfam" id="PF05193">
    <property type="entry name" value="Peptidase_M16_C"/>
    <property type="match status" value="1"/>
</dbReference>
<dbReference type="InterPro" id="IPR050361">
    <property type="entry name" value="MPP/UQCRC_Complex"/>
</dbReference>
<feature type="domain" description="Peptidase M16 C-terminal" evidence="1">
    <location>
        <begin position="184"/>
        <end position="356"/>
    </location>
</feature>
<reference evidence="2 3" key="1">
    <citation type="submission" date="2016-11" db="EMBL/GenBank/DDBJ databases">
        <authorList>
            <person name="Manzoor S."/>
        </authorList>
    </citation>
    <scope>NUCLEOTIDE SEQUENCE [LARGE SCALE GENOMIC DNA]</scope>
    <source>
        <strain evidence="2">Clostridium ultunense strain Esp</strain>
    </source>
</reference>
<evidence type="ECO:0000259" key="1">
    <source>
        <dbReference type="Pfam" id="PF05193"/>
    </source>
</evidence>
<dbReference type="AlphaFoldDB" id="M1ZD88"/>
<dbReference type="Proteomes" id="UP000245423">
    <property type="component" value="Chromosome 1"/>
</dbReference>
<dbReference type="EMBL" id="LT669839">
    <property type="protein sequence ID" value="SHD77296.1"/>
    <property type="molecule type" value="Genomic_DNA"/>
</dbReference>
<dbReference type="InterPro" id="IPR007863">
    <property type="entry name" value="Peptidase_M16_C"/>
</dbReference>
<accession>M1ZD88</accession>
<dbReference type="HOGENOM" id="CLU_052943_0_0_9"/>
<keyword evidence="3" id="KW-1185">Reference proteome</keyword>
<dbReference type="Gene3D" id="3.30.830.10">
    <property type="entry name" value="Metalloenzyme, LuxS/M16 peptidase-like"/>
    <property type="match status" value="2"/>
</dbReference>
<dbReference type="InterPro" id="IPR011249">
    <property type="entry name" value="Metalloenz_LuxS/M16"/>
</dbReference>
<dbReference type="GO" id="GO:0046872">
    <property type="term" value="F:metal ion binding"/>
    <property type="evidence" value="ECO:0007669"/>
    <property type="project" value="InterPro"/>
</dbReference>
<protein>
    <submittedName>
        <fullName evidence="2">Putative Peptidase M16 domain protein</fullName>
    </submittedName>
</protein>
<dbReference type="RefSeq" id="WP_005585908.1">
    <property type="nucleotide sequence ID" value="NZ_LT669839.1"/>
</dbReference>
<sequence>MNLMSKRINITKGVNLNIISMEESKSNLLSVYFTLPLDREQVTKNALIPLVLKKGLRELNSNMAIHHSTEGILYPQLSVNIDKKGEKQIIRFTIEGSKPNPIKDKNDILEMIDLLKSIIFNPYLKEGVFSSQHIEEGKEVLERLIKEKKRDLKYYSISRCIEEMYKNEKYSLFPLGYIEDLDSIDNNTLYKQYLKILSQSSMEVFFVGEYKGYIEDYLKDAFNFEKGNIYEFEREYITGKIQTKNMIYEDRNIAKSRLVIGYRTGIPYENPLYNGLLITNQILGSGPNSKLLKGLKELKGIVNSIDSKVYKYKSFILIDSEIEFKNIEKVIKAIRNEIHRIRNGKFSQEDINISKESIKQSIESIKENNLLISEFFFDKVLTKDNRRYSQILDDIDKVTRDEIIKAANMFTLDTIYILRSFQASFK</sequence>
<organism evidence="2 3">
    <name type="scientific">[Clostridium] ultunense Esp</name>
    <dbReference type="NCBI Taxonomy" id="1288971"/>
    <lineage>
        <taxon>Bacteria</taxon>
        <taxon>Bacillati</taxon>
        <taxon>Bacillota</taxon>
        <taxon>Tissierellia</taxon>
        <taxon>Tissierellales</taxon>
        <taxon>Tepidimicrobiaceae</taxon>
        <taxon>Schnuerera</taxon>
    </lineage>
</organism>
<evidence type="ECO:0000313" key="3">
    <source>
        <dbReference type="Proteomes" id="UP000245423"/>
    </source>
</evidence>
<name>M1ZD88_9FIRM</name>
<dbReference type="PANTHER" id="PTHR11851">
    <property type="entry name" value="METALLOPROTEASE"/>
    <property type="match status" value="1"/>
</dbReference>
<dbReference type="PANTHER" id="PTHR11851:SF186">
    <property type="entry name" value="INACTIVE METALLOPROTEASE YMFF-RELATED"/>
    <property type="match status" value="1"/>
</dbReference>
<dbReference type="SUPFAM" id="SSF63411">
    <property type="entry name" value="LuxS/MPP-like metallohydrolase"/>
    <property type="match status" value="2"/>
</dbReference>
<dbReference type="OrthoDB" id="9762085at2"/>
<gene>
    <name evidence="2" type="ORF">CUESP1_1937</name>
</gene>
<evidence type="ECO:0000313" key="2">
    <source>
        <dbReference type="EMBL" id="SHD77296.1"/>
    </source>
</evidence>